<dbReference type="Proteomes" id="UP001551329">
    <property type="component" value="Unassembled WGS sequence"/>
</dbReference>
<organism evidence="1 2">
    <name type="scientific">Streptomyces narbonensis</name>
    <dbReference type="NCBI Taxonomy" id="67333"/>
    <lineage>
        <taxon>Bacteria</taxon>
        <taxon>Bacillati</taxon>
        <taxon>Actinomycetota</taxon>
        <taxon>Actinomycetes</taxon>
        <taxon>Kitasatosporales</taxon>
        <taxon>Streptomycetaceae</taxon>
        <taxon>Streptomyces</taxon>
    </lineage>
</organism>
<sequence>MAERHDGQSNPVGDDLCEAVVPLIDPAGLLSHDGPGRVAYPEVRYTR</sequence>
<protein>
    <submittedName>
        <fullName evidence="1">Uncharacterized protein</fullName>
    </submittedName>
</protein>
<keyword evidence="2" id="KW-1185">Reference proteome</keyword>
<evidence type="ECO:0000313" key="1">
    <source>
        <dbReference type="EMBL" id="MEU7076061.1"/>
    </source>
</evidence>
<name>A0ABV3CMQ2_9ACTN</name>
<gene>
    <name evidence="1" type="ORF">AB0A88_39000</name>
</gene>
<evidence type="ECO:0000313" key="2">
    <source>
        <dbReference type="Proteomes" id="UP001551329"/>
    </source>
</evidence>
<accession>A0ABV3CMQ2</accession>
<proteinExistence type="predicted"/>
<dbReference type="RefSeq" id="WP_358478649.1">
    <property type="nucleotide sequence ID" value="NZ_JBEZAE010000057.1"/>
</dbReference>
<dbReference type="EMBL" id="JBEZAE010000057">
    <property type="protein sequence ID" value="MEU7076061.1"/>
    <property type="molecule type" value="Genomic_DNA"/>
</dbReference>
<comment type="caution">
    <text evidence="1">The sequence shown here is derived from an EMBL/GenBank/DDBJ whole genome shotgun (WGS) entry which is preliminary data.</text>
</comment>
<reference evidence="1 2" key="1">
    <citation type="submission" date="2024-06" db="EMBL/GenBank/DDBJ databases">
        <title>The Natural Products Discovery Center: Release of the First 8490 Sequenced Strains for Exploring Actinobacteria Biosynthetic Diversity.</title>
        <authorList>
            <person name="Kalkreuter E."/>
            <person name="Kautsar S.A."/>
            <person name="Yang D."/>
            <person name="Bader C.D."/>
            <person name="Teijaro C.N."/>
            <person name="Fluegel L."/>
            <person name="Davis C.M."/>
            <person name="Simpson J.R."/>
            <person name="Lauterbach L."/>
            <person name="Steele A.D."/>
            <person name="Gui C."/>
            <person name="Meng S."/>
            <person name="Li G."/>
            <person name="Viehrig K."/>
            <person name="Ye F."/>
            <person name="Su P."/>
            <person name="Kiefer A.F."/>
            <person name="Nichols A."/>
            <person name="Cepeda A.J."/>
            <person name="Yan W."/>
            <person name="Fan B."/>
            <person name="Jiang Y."/>
            <person name="Adhikari A."/>
            <person name="Zheng C.-J."/>
            <person name="Schuster L."/>
            <person name="Cowan T.M."/>
            <person name="Smanski M.J."/>
            <person name="Chevrette M.G."/>
            <person name="De Carvalho L.P.S."/>
            <person name="Shen B."/>
        </authorList>
    </citation>
    <scope>NUCLEOTIDE SEQUENCE [LARGE SCALE GENOMIC DNA]</scope>
    <source>
        <strain evidence="1 2">NPDC045974</strain>
    </source>
</reference>